<dbReference type="Proteomes" id="UP000025241">
    <property type="component" value="Chromosome I"/>
</dbReference>
<organism evidence="2 3">
    <name type="scientific">Pseudomonas knackmussii (strain DSM 6978 / CCUG 54928 / LMG 23759 / B13)</name>
    <dbReference type="NCBI Taxonomy" id="1301098"/>
    <lineage>
        <taxon>Bacteria</taxon>
        <taxon>Pseudomonadati</taxon>
        <taxon>Pseudomonadota</taxon>
        <taxon>Gammaproteobacteria</taxon>
        <taxon>Pseudomonadales</taxon>
        <taxon>Pseudomonadaceae</taxon>
        <taxon>Pseudomonas</taxon>
    </lineage>
</organism>
<dbReference type="OrthoDB" id="9785445at2"/>
<evidence type="ECO:0008006" key="4">
    <source>
        <dbReference type="Google" id="ProtNLM"/>
    </source>
</evidence>
<dbReference type="RefSeq" id="WP_043248073.1">
    <property type="nucleotide sequence ID" value="NZ_HG322950.1"/>
</dbReference>
<dbReference type="STRING" id="1301098.PKB_0071"/>
<sequence>MNPSLTLDDTQLRRRNRGRLQLILILAVVFGPMILATSMYKLNFWVPQSRSYHGELIANGKTPADLGVRQDAASQRWQLLVTAPAVCAADCQQLVYLARQINIGLNRDANRAEHVLAAAQPLPAEFQAQLDKDYPRLKRFALDTGAQDASLQQGTAPQLWIVDPHGNLVLRYPAGSNGKAILGDMLQLLKLSHIG</sequence>
<keyword evidence="1" id="KW-0812">Transmembrane</keyword>
<dbReference type="AlphaFoldDB" id="A0A024H9J0"/>
<reference evidence="2 3" key="2">
    <citation type="submission" date="2014-05" db="EMBL/GenBank/DDBJ databases">
        <title>Genome sequence of the 3-chlorobenzoate degrading bacterium Pseudomonas knackmussii B13 shows multiple evidence for horizontal gene transfer.</title>
        <authorList>
            <person name="Miyazaki R."/>
            <person name="Bertelli C."/>
            <person name="Falquet L."/>
            <person name="Robinson-Rechavi M."/>
            <person name="Gharib W."/>
            <person name="Roy S."/>
            <person name="Van der Meer J.R."/>
        </authorList>
    </citation>
    <scope>NUCLEOTIDE SEQUENCE [LARGE SCALE GENOMIC DNA]</scope>
    <source>
        <strain evidence="2 3">B13</strain>
    </source>
</reference>
<name>A0A024H9J0_PSEKB</name>
<reference evidence="2 3" key="1">
    <citation type="submission" date="2013-03" db="EMBL/GenBank/DDBJ databases">
        <authorList>
            <person name="Linke B."/>
        </authorList>
    </citation>
    <scope>NUCLEOTIDE SEQUENCE [LARGE SCALE GENOMIC DNA]</scope>
    <source>
        <strain evidence="2 3">B13</strain>
    </source>
</reference>
<gene>
    <name evidence="2" type="ORF">PKB_0071</name>
</gene>
<evidence type="ECO:0000313" key="2">
    <source>
        <dbReference type="EMBL" id="CDF81450.1"/>
    </source>
</evidence>
<proteinExistence type="predicted"/>
<dbReference type="EMBL" id="HG322950">
    <property type="protein sequence ID" value="CDF81450.1"/>
    <property type="molecule type" value="Genomic_DNA"/>
</dbReference>
<keyword evidence="1" id="KW-0472">Membrane</keyword>
<keyword evidence="3" id="KW-1185">Reference proteome</keyword>
<evidence type="ECO:0000256" key="1">
    <source>
        <dbReference type="SAM" id="Phobius"/>
    </source>
</evidence>
<dbReference type="PATRIC" id="fig|1301098.3.peg.73"/>
<accession>A0A024H9J0</accession>
<protein>
    <recommendedName>
        <fullName evidence="4">Transmembrane protein</fullName>
    </recommendedName>
</protein>
<feature type="transmembrane region" description="Helical" evidence="1">
    <location>
        <begin position="20"/>
        <end position="40"/>
    </location>
</feature>
<dbReference type="eggNOG" id="COG1999">
    <property type="taxonomic scope" value="Bacteria"/>
</dbReference>
<evidence type="ECO:0000313" key="3">
    <source>
        <dbReference type="Proteomes" id="UP000025241"/>
    </source>
</evidence>
<dbReference type="KEGG" id="pkc:PKB_0071"/>
<dbReference type="HOGENOM" id="CLU_109681_1_0_6"/>
<keyword evidence="1" id="KW-1133">Transmembrane helix</keyword>